<accession>A0ABY7F2Y3</accession>
<reference evidence="2" key="1">
    <citation type="submission" date="2022-11" db="EMBL/GenBank/DDBJ databases">
        <title>Centuries of genome instability and evolution in soft-shell clam transmissible cancer (bioRxiv).</title>
        <authorList>
            <person name="Hart S.F.M."/>
            <person name="Yonemitsu M.A."/>
            <person name="Giersch R.M."/>
            <person name="Beal B.F."/>
            <person name="Arriagada G."/>
            <person name="Davis B.W."/>
            <person name="Ostrander E.A."/>
            <person name="Goff S.P."/>
            <person name="Metzger M.J."/>
        </authorList>
    </citation>
    <scope>NUCLEOTIDE SEQUENCE</scope>
    <source>
        <strain evidence="2">MELC-2E11</strain>
        <tissue evidence="2">Siphon/mantle</tissue>
    </source>
</reference>
<dbReference type="SUPFAM" id="SSF46938">
    <property type="entry name" value="CRAL/TRIO N-terminal domain"/>
    <property type="match status" value="1"/>
</dbReference>
<protein>
    <submittedName>
        <fullName evidence="2">TTPAL-like protein</fullName>
    </submittedName>
</protein>
<evidence type="ECO:0000313" key="2">
    <source>
        <dbReference type="EMBL" id="WAR15549.1"/>
    </source>
</evidence>
<dbReference type="SMART" id="SM00516">
    <property type="entry name" value="SEC14"/>
    <property type="match status" value="1"/>
</dbReference>
<evidence type="ECO:0000313" key="3">
    <source>
        <dbReference type="Proteomes" id="UP001164746"/>
    </source>
</evidence>
<dbReference type="EMBL" id="CP111020">
    <property type="protein sequence ID" value="WAR15549.1"/>
    <property type="molecule type" value="Genomic_DNA"/>
</dbReference>
<dbReference type="PRINTS" id="PR00180">
    <property type="entry name" value="CRETINALDHBP"/>
</dbReference>
<dbReference type="Pfam" id="PF00650">
    <property type="entry name" value="CRAL_TRIO"/>
    <property type="match status" value="1"/>
</dbReference>
<feature type="domain" description="CRAL-TRIO" evidence="1">
    <location>
        <begin position="117"/>
        <end position="272"/>
    </location>
</feature>
<dbReference type="InterPro" id="IPR036273">
    <property type="entry name" value="CRAL/TRIO_N_dom_sf"/>
</dbReference>
<evidence type="ECO:0000259" key="1">
    <source>
        <dbReference type="PROSITE" id="PS50191"/>
    </source>
</evidence>
<keyword evidence="3" id="KW-1185">Reference proteome</keyword>
<dbReference type="InterPro" id="IPR001251">
    <property type="entry name" value="CRAL-TRIO_dom"/>
</dbReference>
<dbReference type="CDD" id="cd00170">
    <property type="entry name" value="SEC14"/>
    <property type="match status" value="1"/>
</dbReference>
<dbReference type="Gene3D" id="1.10.8.20">
    <property type="entry name" value="N-terminal domain of phosphatidylinositol transfer protein sec14p"/>
    <property type="match status" value="1"/>
</dbReference>
<dbReference type="InterPro" id="IPR036865">
    <property type="entry name" value="CRAL-TRIO_dom_sf"/>
</dbReference>
<dbReference type="SUPFAM" id="SSF52087">
    <property type="entry name" value="CRAL/TRIO domain"/>
    <property type="match status" value="1"/>
</dbReference>
<proteinExistence type="predicted"/>
<dbReference type="PANTHER" id="PTHR10174">
    <property type="entry name" value="ALPHA-TOCOPHEROL TRANSFER PROTEIN-RELATED"/>
    <property type="match status" value="1"/>
</dbReference>
<dbReference type="Gene3D" id="3.40.525.10">
    <property type="entry name" value="CRAL-TRIO lipid binding domain"/>
    <property type="match status" value="1"/>
</dbReference>
<name>A0ABY7F2Y3_MYAAR</name>
<dbReference type="Proteomes" id="UP001164746">
    <property type="component" value="Chromosome 9"/>
</dbReference>
<sequence>MASEEEDSKYVNRLGESSRRICHDELHERNDADTMIAVQTLRKWVYEHKRLRTPTDYRFLLSFLRFRKFSQLEARKALEQFWTVRCSQPEWFMGEDPTDQLMQKIIKMQMMCCPKQRDKHGRRVMFMKFDKVDVGFIKTTGLHALYKASSLVLDWLVYDEHVQVEGHVMVIDFRGLSFNLFKAMFNRELEEKYEEYFNHALPNRMKSIDVVNEPQFFDLIWAMIAPVMPQKMKDRFHLHGQSLVKIYEEVGYECLPEEYLPDEYDGPKAGTCDEIVDWMIEDMTQPKFLEYIRDLSSGKYGVDKVKDNPTETEGSFRKIVE</sequence>
<gene>
    <name evidence="2" type="ORF">MAR_005654</name>
</gene>
<dbReference type="Gene3D" id="1.20.5.1200">
    <property type="entry name" value="Alpha-tocopherol transfer"/>
    <property type="match status" value="1"/>
</dbReference>
<organism evidence="2 3">
    <name type="scientific">Mya arenaria</name>
    <name type="common">Soft-shell clam</name>
    <dbReference type="NCBI Taxonomy" id="6604"/>
    <lineage>
        <taxon>Eukaryota</taxon>
        <taxon>Metazoa</taxon>
        <taxon>Spiralia</taxon>
        <taxon>Lophotrochozoa</taxon>
        <taxon>Mollusca</taxon>
        <taxon>Bivalvia</taxon>
        <taxon>Autobranchia</taxon>
        <taxon>Heteroconchia</taxon>
        <taxon>Euheterodonta</taxon>
        <taxon>Imparidentia</taxon>
        <taxon>Neoheterodontei</taxon>
        <taxon>Myida</taxon>
        <taxon>Myoidea</taxon>
        <taxon>Myidae</taxon>
        <taxon>Mya</taxon>
    </lineage>
</organism>
<dbReference type="PANTHER" id="PTHR10174:SF130">
    <property type="entry name" value="ALPHA-TOCOPHEROL TRANSFER PROTEIN-LIKE"/>
    <property type="match status" value="1"/>
</dbReference>
<dbReference type="PROSITE" id="PS50191">
    <property type="entry name" value="CRAL_TRIO"/>
    <property type="match status" value="1"/>
</dbReference>